<feature type="domain" description="Peptidase G2 IMC autoproteolytic cleavage" evidence="1">
    <location>
        <begin position="11"/>
        <end position="75"/>
    </location>
</feature>
<sequence length="99" mass="11202">MFLTRKVEVQLLDGEKIRTANADDDYIVGVTSSRPGILADTQDPTCSKYLLDEWNREIYEEVVKEAIKDSTGNVIVPKHVETRKKSTPIGILIFRVAHD</sequence>
<dbReference type="Gene3D" id="2.40.300.10">
    <property type="entry name" value="Head decoration protein D"/>
    <property type="match status" value="1"/>
</dbReference>
<organism evidence="2 3">
    <name type="scientific">Bacillus thuringiensis serovar andalousiensis</name>
    <dbReference type="NCBI Taxonomy" id="257985"/>
    <lineage>
        <taxon>Bacteria</taxon>
        <taxon>Bacillati</taxon>
        <taxon>Bacillota</taxon>
        <taxon>Bacilli</taxon>
        <taxon>Bacillales</taxon>
        <taxon>Bacillaceae</taxon>
        <taxon>Bacillus</taxon>
        <taxon>Bacillus cereus group</taxon>
    </lineage>
</organism>
<evidence type="ECO:0000313" key="2">
    <source>
        <dbReference type="EMBL" id="QIW22541.1"/>
    </source>
</evidence>
<dbReference type="EMBL" id="CP035727">
    <property type="protein sequence ID" value="QIW22541.1"/>
    <property type="molecule type" value="Genomic_DNA"/>
</dbReference>
<evidence type="ECO:0000313" key="3">
    <source>
        <dbReference type="Proteomes" id="UP000501374"/>
    </source>
</evidence>
<dbReference type="AlphaFoldDB" id="A0A6H0TN05"/>
<evidence type="ECO:0000259" key="1">
    <source>
        <dbReference type="Pfam" id="PF11962"/>
    </source>
</evidence>
<accession>A0A6H0TN05</accession>
<protein>
    <recommendedName>
        <fullName evidence="1">Peptidase G2 IMC autoproteolytic cleavage domain-containing protein</fullName>
    </recommendedName>
</protein>
<dbReference type="InterPro" id="IPR021865">
    <property type="entry name" value="Peptidase_G2"/>
</dbReference>
<gene>
    <name evidence="2" type="ORF">EVG22_05965</name>
</gene>
<proteinExistence type="predicted"/>
<dbReference type="Proteomes" id="UP000501374">
    <property type="component" value="Chromosome"/>
</dbReference>
<reference evidence="3" key="1">
    <citation type="submission" date="2019-02" db="EMBL/GenBank/DDBJ databases">
        <title>Structural and Functional analysis of Lanthipeptide from Bacillus thuringiensis serovar andalousiensis B23193.</title>
        <authorList>
            <person name="Andreeva J.V."/>
            <person name="Grigoreva A."/>
        </authorList>
    </citation>
    <scope>NUCLEOTIDE SEQUENCE [LARGE SCALE GENOMIC DNA]</scope>
    <source>
        <strain evidence="3">B23193</strain>
    </source>
</reference>
<name>A0A6H0TN05_BACTU</name>
<dbReference type="Pfam" id="PF11962">
    <property type="entry name" value="Peptidase_G2"/>
    <property type="match status" value="1"/>
</dbReference>